<sequence length="45" mass="5396">MKVYIQLSRQYEEHLGSFEVYNILLQLIMISLRNGYAEYIEGNKK</sequence>
<reference evidence="2" key="1">
    <citation type="journal article" date="2014" name="Science">
        <title>Ancient hybridizations among the ancestral genomes of bread wheat.</title>
        <authorList>
            <consortium name="International Wheat Genome Sequencing Consortium,"/>
            <person name="Marcussen T."/>
            <person name="Sandve S.R."/>
            <person name="Heier L."/>
            <person name="Spannagl M."/>
            <person name="Pfeifer M."/>
            <person name="Jakobsen K.S."/>
            <person name="Wulff B.B."/>
            <person name="Steuernagel B."/>
            <person name="Mayer K.F."/>
            <person name="Olsen O.A."/>
        </authorList>
    </citation>
    <scope>NUCLEOTIDE SEQUENCE [LARGE SCALE GENOMIC DNA]</scope>
    <source>
        <strain evidence="2">cv. AL8/78</strain>
    </source>
</reference>
<reference evidence="1" key="4">
    <citation type="submission" date="2019-03" db="UniProtKB">
        <authorList>
            <consortium name="EnsemblPlants"/>
        </authorList>
    </citation>
    <scope>IDENTIFICATION</scope>
</reference>
<dbReference type="AlphaFoldDB" id="A0A453QB46"/>
<dbReference type="Gramene" id="AET7Gv20021800.23">
    <property type="protein sequence ID" value="AET7Gv20021800.23"/>
    <property type="gene ID" value="AET7Gv20021800"/>
</dbReference>
<dbReference type="Proteomes" id="UP000015105">
    <property type="component" value="Chromosome 7D"/>
</dbReference>
<reference evidence="1" key="5">
    <citation type="journal article" date="2021" name="G3 (Bethesda)">
        <title>Aegilops tauschii genome assembly Aet v5.0 features greater sequence contiguity and improved annotation.</title>
        <authorList>
            <person name="Wang L."/>
            <person name="Zhu T."/>
            <person name="Rodriguez J.C."/>
            <person name="Deal K.R."/>
            <person name="Dubcovsky J."/>
            <person name="McGuire P.E."/>
            <person name="Lux T."/>
            <person name="Spannagl M."/>
            <person name="Mayer K.F.X."/>
            <person name="Baldrich P."/>
            <person name="Meyers B.C."/>
            <person name="Huo N."/>
            <person name="Gu Y.Q."/>
            <person name="Zhou H."/>
            <person name="Devos K.M."/>
            <person name="Bennetzen J.L."/>
            <person name="Unver T."/>
            <person name="Budak H."/>
            <person name="Gulick P.J."/>
            <person name="Galiba G."/>
            <person name="Kalapos B."/>
            <person name="Nelson D.R."/>
            <person name="Li P."/>
            <person name="You F.M."/>
            <person name="Luo M.C."/>
            <person name="Dvorak J."/>
        </authorList>
    </citation>
    <scope>NUCLEOTIDE SEQUENCE [LARGE SCALE GENOMIC DNA]</scope>
    <source>
        <strain evidence="1">cv. AL8/78</strain>
    </source>
</reference>
<organism evidence="1 2">
    <name type="scientific">Aegilops tauschii subsp. strangulata</name>
    <name type="common">Goatgrass</name>
    <dbReference type="NCBI Taxonomy" id="200361"/>
    <lineage>
        <taxon>Eukaryota</taxon>
        <taxon>Viridiplantae</taxon>
        <taxon>Streptophyta</taxon>
        <taxon>Embryophyta</taxon>
        <taxon>Tracheophyta</taxon>
        <taxon>Spermatophyta</taxon>
        <taxon>Magnoliopsida</taxon>
        <taxon>Liliopsida</taxon>
        <taxon>Poales</taxon>
        <taxon>Poaceae</taxon>
        <taxon>BOP clade</taxon>
        <taxon>Pooideae</taxon>
        <taxon>Triticodae</taxon>
        <taxon>Triticeae</taxon>
        <taxon>Triticinae</taxon>
        <taxon>Aegilops</taxon>
    </lineage>
</organism>
<accession>A0A453QB46</accession>
<evidence type="ECO:0000313" key="2">
    <source>
        <dbReference type="Proteomes" id="UP000015105"/>
    </source>
</evidence>
<dbReference type="EnsemblPlants" id="AET7Gv20021800.23">
    <property type="protein sequence ID" value="AET7Gv20021800.23"/>
    <property type="gene ID" value="AET7Gv20021800"/>
</dbReference>
<reference evidence="2" key="2">
    <citation type="journal article" date="2017" name="Nat. Plants">
        <title>The Aegilops tauschii genome reveals multiple impacts of transposons.</title>
        <authorList>
            <person name="Zhao G."/>
            <person name="Zou C."/>
            <person name="Li K."/>
            <person name="Wang K."/>
            <person name="Li T."/>
            <person name="Gao L."/>
            <person name="Zhang X."/>
            <person name="Wang H."/>
            <person name="Yang Z."/>
            <person name="Liu X."/>
            <person name="Jiang W."/>
            <person name="Mao L."/>
            <person name="Kong X."/>
            <person name="Jiao Y."/>
            <person name="Jia J."/>
        </authorList>
    </citation>
    <scope>NUCLEOTIDE SEQUENCE [LARGE SCALE GENOMIC DNA]</scope>
    <source>
        <strain evidence="2">cv. AL8/78</strain>
    </source>
</reference>
<reference evidence="1" key="3">
    <citation type="journal article" date="2017" name="Nature">
        <title>Genome sequence of the progenitor of the wheat D genome Aegilops tauschii.</title>
        <authorList>
            <person name="Luo M.C."/>
            <person name="Gu Y.Q."/>
            <person name="Puiu D."/>
            <person name="Wang H."/>
            <person name="Twardziok S.O."/>
            <person name="Deal K.R."/>
            <person name="Huo N."/>
            <person name="Zhu T."/>
            <person name="Wang L."/>
            <person name="Wang Y."/>
            <person name="McGuire P.E."/>
            <person name="Liu S."/>
            <person name="Long H."/>
            <person name="Ramasamy R.K."/>
            <person name="Rodriguez J.C."/>
            <person name="Van S.L."/>
            <person name="Yuan L."/>
            <person name="Wang Z."/>
            <person name="Xia Z."/>
            <person name="Xiao L."/>
            <person name="Anderson O.D."/>
            <person name="Ouyang S."/>
            <person name="Liang Y."/>
            <person name="Zimin A.V."/>
            <person name="Pertea G."/>
            <person name="Qi P."/>
            <person name="Bennetzen J.L."/>
            <person name="Dai X."/>
            <person name="Dawson M.W."/>
            <person name="Muller H.G."/>
            <person name="Kugler K."/>
            <person name="Rivarola-Duarte L."/>
            <person name="Spannagl M."/>
            <person name="Mayer K.F.X."/>
            <person name="Lu F.H."/>
            <person name="Bevan M.W."/>
            <person name="Leroy P."/>
            <person name="Li P."/>
            <person name="You F.M."/>
            <person name="Sun Q."/>
            <person name="Liu Z."/>
            <person name="Lyons E."/>
            <person name="Wicker T."/>
            <person name="Salzberg S.L."/>
            <person name="Devos K.M."/>
            <person name="Dvorak J."/>
        </authorList>
    </citation>
    <scope>NUCLEOTIDE SEQUENCE [LARGE SCALE GENOMIC DNA]</scope>
    <source>
        <strain evidence="1">cv. AL8/78</strain>
    </source>
</reference>
<keyword evidence="2" id="KW-1185">Reference proteome</keyword>
<proteinExistence type="predicted"/>
<evidence type="ECO:0000313" key="1">
    <source>
        <dbReference type="EnsemblPlants" id="AET7Gv20021800.23"/>
    </source>
</evidence>
<protein>
    <submittedName>
        <fullName evidence="1">Uncharacterized protein</fullName>
    </submittedName>
</protein>
<name>A0A453QB46_AEGTS</name>